<feature type="domain" description="Putative endonuclease Z1" evidence="2">
    <location>
        <begin position="448"/>
        <end position="679"/>
    </location>
</feature>
<dbReference type="InterPro" id="IPR018310">
    <property type="entry name" value="Put_endonuclease_Z1-dom"/>
</dbReference>
<dbReference type="STRING" id="48727.SAMN05192555_10588"/>
<evidence type="ECO:0000313" key="3">
    <source>
        <dbReference type="EMBL" id="SDL54488.1"/>
    </source>
</evidence>
<dbReference type="AlphaFoldDB" id="A0A1G9KXN7"/>
<evidence type="ECO:0000259" key="2">
    <source>
        <dbReference type="Pfam" id="PF10593"/>
    </source>
</evidence>
<dbReference type="RefSeq" id="WP_089657935.1">
    <property type="nucleotide sequence ID" value="NZ_FNGH01000005.1"/>
</dbReference>
<sequence>MDNLDELKASVSSNIQLLKKKNGGKLTKEMIHKAVEVALQLSGGDDDPDIRDKLIEIAEFNNKTWMDSAHTMTSEDRNWSAWLTKAKPEISWRYWERYAELLRQSGWPPKVIETLDETIDESLGQLTDPNQKGRWDRRGMVVGSVQSGKTANYTGLICKAADAGYKVIIVLAGFHKNLRSQTQIRIEEGFLGYDKSEPGNRKLIGVGRIAYDHKTLSPDAATTRADNGDFVAAATKNFANSIDRPLVFVVKKNKSVLENLINYLEGEGRAQKGITDATEQAPISNIPLLLIDDESDQGSINTNKTNLKDAGQDSDEPLDPEVDPTVINGLIRKTLNTFEQSAYVAYTATPFANIMIHKDSDSKKFGEDLFPRSFITCIRPPTNYVGPQRMFGYTDTETGQETEGLPLTREISDYADSEELNEKNGWMPPKHKSSHIPLYQGQPETPPSLYEAILSYLLACSVRILRGQGNKHSSMLVHVTRFTDVQNKVTKQVKEVLTSVRHCLVYGADDPSFSAWKDLNSIWENDYVKTTESIAEERCPVHEWSEVEEVLPKVVQTVVVKEINGTAGDVLDYERHRESGLNVIAIGGDKLSRGLTLEGLLVSYFTRPSKTYDTLMQMGRWFGYRDGFVDLTRLFAPKELINWFRHISDADTELRNDFETMCAVGATPENFGHRVRTHPLLQVTSPVKMRAGQKEKCSYSGDLIQTIVFDTQKTSREHNLATAKKLIHEADEKGSFDSSSANHRPIWHGVPARSILNFLESYKPGSEGNIRRVDTSLLAKYISAQNTKDNLSDWTVLVSGIVPKEPELALDLGRFSVGLRDRGDKATTKEYFRPGVITDPTDENVIDIGDENRAKALAERRKIVEQKSGPEEAAKVQSPGGPQLRKYRPSTIGLLIIYPIDPKAHKLSYIDVPFMGFAISFPGIDGENDIPVEYIVNPVGQQTNG</sequence>
<name>A0A1G9KXN7_9GAMM</name>
<dbReference type="Pfam" id="PF10593">
    <property type="entry name" value="Z1"/>
    <property type="match status" value="1"/>
</dbReference>
<keyword evidence="4" id="KW-1185">Reference proteome</keyword>
<feature type="compositionally biased region" description="Acidic residues" evidence="1">
    <location>
        <begin position="312"/>
        <end position="321"/>
    </location>
</feature>
<dbReference type="OrthoDB" id="436461at2"/>
<feature type="region of interest" description="Disordered" evidence="1">
    <location>
        <begin position="296"/>
        <end position="321"/>
    </location>
</feature>
<organism evidence="3 4">
    <name type="scientific">Franzmannia pantelleriensis</name>
    <dbReference type="NCBI Taxonomy" id="48727"/>
    <lineage>
        <taxon>Bacteria</taxon>
        <taxon>Pseudomonadati</taxon>
        <taxon>Pseudomonadota</taxon>
        <taxon>Gammaproteobacteria</taxon>
        <taxon>Oceanospirillales</taxon>
        <taxon>Halomonadaceae</taxon>
        <taxon>Franzmannia</taxon>
    </lineage>
</organism>
<reference evidence="4" key="1">
    <citation type="submission" date="2016-10" db="EMBL/GenBank/DDBJ databases">
        <authorList>
            <person name="Varghese N."/>
            <person name="Submissions S."/>
        </authorList>
    </citation>
    <scope>NUCLEOTIDE SEQUENCE [LARGE SCALE GENOMIC DNA]</scope>
    <source>
        <strain evidence="4">AAP</strain>
    </source>
</reference>
<dbReference type="EMBL" id="FNGH01000005">
    <property type="protein sequence ID" value="SDL54488.1"/>
    <property type="molecule type" value="Genomic_DNA"/>
</dbReference>
<evidence type="ECO:0000313" key="4">
    <source>
        <dbReference type="Proteomes" id="UP000199107"/>
    </source>
</evidence>
<protein>
    <submittedName>
        <fullName evidence="3">Z1 domain-containing protein</fullName>
    </submittedName>
</protein>
<accession>A0A1G9KXN7</accession>
<proteinExistence type="predicted"/>
<evidence type="ECO:0000256" key="1">
    <source>
        <dbReference type="SAM" id="MobiDB-lite"/>
    </source>
</evidence>
<gene>
    <name evidence="3" type="ORF">SAMN05192555_10588</name>
</gene>
<dbReference type="Proteomes" id="UP000199107">
    <property type="component" value="Unassembled WGS sequence"/>
</dbReference>